<keyword evidence="1" id="KW-0472">Membrane</keyword>
<dbReference type="EMBL" id="CP002209">
    <property type="protein sequence ID" value="ADN76091.1"/>
    <property type="molecule type" value="Genomic_DNA"/>
</dbReference>
<keyword evidence="3" id="KW-1185">Reference proteome</keyword>
<feature type="transmembrane region" description="Helical" evidence="1">
    <location>
        <begin position="249"/>
        <end position="268"/>
    </location>
</feature>
<feature type="transmembrane region" description="Helical" evidence="1">
    <location>
        <begin position="280"/>
        <end position="301"/>
    </location>
</feature>
<dbReference type="RefSeq" id="WP_013345397.1">
    <property type="nucleotide sequence ID" value="NC_014541.1"/>
</dbReference>
<dbReference type="STRING" id="550540.Fbal_1888"/>
<dbReference type="KEGG" id="fbl:Fbal_1888"/>
<sequence>MFHSRANGLIRLAVFPVLLLFLQYQFGTRLPLIAPALAAVFLSVSAVAPPVIMVVMMASVLAATAWVQAQISILLIDHPLVYYIMLFVLVYWCMQRIRDNPADLLGILMLVSTAIVAVFTQQKGAEVSQLSLSLLLEMGYAGLTAYLAYFLFPGGDPIAETPKAPPSQALHTEIWHLVVKAAVVILVLWAVIRMDLAQSTIVAITVANIIKDPNPIVGKQYGWFRVATTYGGFLFALPVLLMSLLQTNFIGQLGAALVCAMLMGIYAIKRQASFNTLQLLYTGFIVLVYYGLTETAGTALLADGKRLLSILGAVVLGMLVLIVLQPKTTTELESRT</sequence>
<keyword evidence="1" id="KW-0812">Transmembrane</keyword>
<dbReference type="OrthoDB" id="5904926at2"/>
<accession>E1ST44</accession>
<proteinExistence type="predicted"/>
<feature type="transmembrane region" description="Helical" evidence="1">
    <location>
        <begin position="132"/>
        <end position="154"/>
    </location>
</feature>
<evidence type="ECO:0000256" key="1">
    <source>
        <dbReference type="SAM" id="Phobius"/>
    </source>
</evidence>
<feature type="transmembrane region" description="Helical" evidence="1">
    <location>
        <begin position="174"/>
        <end position="192"/>
    </location>
</feature>
<dbReference type="Pfam" id="PF11168">
    <property type="entry name" value="DUF2955"/>
    <property type="match status" value="1"/>
</dbReference>
<gene>
    <name evidence="2" type="ordered locus">Fbal_1888</name>
</gene>
<name>E1ST44_FERBD</name>
<feature type="transmembrane region" description="Helical" evidence="1">
    <location>
        <begin position="48"/>
        <end position="68"/>
    </location>
</feature>
<keyword evidence="1" id="KW-1133">Transmembrane helix</keyword>
<dbReference type="eggNOG" id="ENOG502ZBIX">
    <property type="taxonomic scope" value="Bacteria"/>
</dbReference>
<dbReference type="HOGENOM" id="CLU_833920_0_0_6"/>
<dbReference type="Proteomes" id="UP000006683">
    <property type="component" value="Chromosome"/>
</dbReference>
<feature type="transmembrane region" description="Helical" evidence="1">
    <location>
        <begin position="104"/>
        <end position="120"/>
    </location>
</feature>
<feature type="transmembrane region" description="Helical" evidence="1">
    <location>
        <begin position="80"/>
        <end position="98"/>
    </location>
</feature>
<organism evidence="2 3">
    <name type="scientific">Ferrimonas balearica (strain DSM 9799 / CCM 4581 / KCTC 23876 / PAT)</name>
    <dbReference type="NCBI Taxonomy" id="550540"/>
    <lineage>
        <taxon>Bacteria</taxon>
        <taxon>Pseudomonadati</taxon>
        <taxon>Pseudomonadota</taxon>
        <taxon>Gammaproteobacteria</taxon>
        <taxon>Alteromonadales</taxon>
        <taxon>Ferrimonadaceae</taxon>
        <taxon>Ferrimonas</taxon>
    </lineage>
</organism>
<reference evidence="2 3" key="1">
    <citation type="journal article" date="2010" name="Stand. Genomic Sci.">
        <title>Complete genome sequence of Ferrimonas balearica type strain (PAT).</title>
        <authorList>
            <person name="Nolan M."/>
            <person name="Sikorski J."/>
            <person name="Davenport K."/>
            <person name="Lucas S."/>
            <person name="Glavina Del Rio T."/>
            <person name="Tice H."/>
            <person name="Cheng J."/>
            <person name="Goodwin L."/>
            <person name="Pitluck S."/>
            <person name="Liolios K."/>
            <person name="Ivanova N."/>
            <person name="Mavromatis K."/>
            <person name="Ovchinnikova G."/>
            <person name="Pati A."/>
            <person name="Chen A."/>
            <person name="Palaniappan K."/>
            <person name="Land M."/>
            <person name="Hauser L."/>
            <person name="Chang Y."/>
            <person name="Jeffries C."/>
            <person name="Tapia R."/>
            <person name="Brettin T."/>
            <person name="Detter J."/>
            <person name="Han C."/>
            <person name="Yasawong M."/>
            <person name="Rohde M."/>
            <person name="Tindall B."/>
            <person name="Goker M."/>
            <person name="Woyke T."/>
            <person name="Bristow J."/>
            <person name="Eisen J."/>
            <person name="Markowitz V."/>
            <person name="Hugenholtz P."/>
            <person name="Kyrpides N."/>
            <person name="Klenk H."/>
            <person name="Lapidus A."/>
        </authorList>
    </citation>
    <scope>NUCLEOTIDE SEQUENCE [LARGE SCALE GENOMIC DNA]</scope>
    <source>
        <strain evidence="3">DSM 9799 / CCM 4581 / KCTC 23876 / PAT</strain>
    </source>
</reference>
<dbReference type="AlphaFoldDB" id="E1ST44"/>
<dbReference type="GeneID" id="67182093"/>
<evidence type="ECO:0000313" key="3">
    <source>
        <dbReference type="Proteomes" id="UP000006683"/>
    </source>
</evidence>
<feature type="transmembrane region" description="Helical" evidence="1">
    <location>
        <begin position="223"/>
        <end position="243"/>
    </location>
</feature>
<evidence type="ECO:0000313" key="2">
    <source>
        <dbReference type="EMBL" id="ADN76091.1"/>
    </source>
</evidence>
<dbReference type="InterPro" id="IPR022604">
    <property type="entry name" value="DUF2955"/>
</dbReference>
<protein>
    <submittedName>
        <fullName evidence="2">DMT family permease</fullName>
    </submittedName>
</protein>
<feature type="transmembrane region" description="Helical" evidence="1">
    <location>
        <begin position="307"/>
        <end position="324"/>
    </location>
</feature>